<evidence type="ECO:0000259" key="13">
    <source>
        <dbReference type="Pfam" id="PF01095"/>
    </source>
</evidence>
<dbReference type="AlphaFoldDB" id="A0A180GW07"/>
<dbReference type="EMBL" id="ADAS02000019">
    <property type="protein sequence ID" value="OAV96528.1"/>
    <property type="molecule type" value="Genomic_DNA"/>
</dbReference>
<dbReference type="InterPro" id="IPR033131">
    <property type="entry name" value="Pectinesterase_Asp_AS"/>
</dbReference>
<dbReference type="PROSITE" id="PS00503">
    <property type="entry name" value="PECTINESTERASE_2"/>
    <property type="match status" value="1"/>
</dbReference>
<reference evidence="14" key="1">
    <citation type="submission" date="2009-11" db="EMBL/GenBank/DDBJ databases">
        <authorList>
            <consortium name="The Broad Institute Genome Sequencing Platform"/>
            <person name="Ward D."/>
            <person name="Feldgarden M."/>
            <person name="Earl A."/>
            <person name="Young S.K."/>
            <person name="Zeng Q."/>
            <person name="Koehrsen M."/>
            <person name="Alvarado L."/>
            <person name="Berlin A."/>
            <person name="Bochicchio J."/>
            <person name="Borenstein D."/>
            <person name="Chapman S.B."/>
            <person name="Chen Z."/>
            <person name="Engels R."/>
            <person name="Freedman E."/>
            <person name="Gellesch M."/>
            <person name="Goldberg J."/>
            <person name="Griggs A."/>
            <person name="Gujja S."/>
            <person name="Heilman E."/>
            <person name="Heiman D."/>
            <person name="Hepburn T."/>
            <person name="Howarth C."/>
            <person name="Jen D."/>
            <person name="Larson L."/>
            <person name="Lewis B."/>
            <person name="Mehta T."/>
            <person name="Park D."/>
            <person name="Pearson M."/>
            <person name="Roberts A."/>
            <person name="Saif S."/>
            <person name="Shea T."/>
            <person name="Shenoy N."/>
            <person name="Sisk P."/>
            <person name="Stolte C."/>
            <person name="Sykes S."/>
            <person name="Thomson T."/>
            <person name="Walk T."/>
            <person name="White J."/>
            <person name="Yandava C."/>
            <person name="Izard J."/>
            <person name="Baranova O.V."/>
            <person name="Blanton J.M."/>
            <person name="Tanner A.C."/>
            <person name="Dewhirst F.E."/>
            <person name="Haas B."/>
            <person name="Nusbaum C."/>
            <person name="Birren B."/>
        </authorList>
    </citation>
    <scope>NUCLEOTIDE SEQUENCE [LARGE SCALE GENOMIC DNA]</scope>
    <source>
        <strain evidence="14">1-1 BBBD Race 1</strain>
    </source>
</reference>
<dbReference type="GO" id="GO:0005576">
    <property type="term" value="C:extracellular region"/>
    <property type="evidence" value="ECO:0007669"/>
    <property type="project" value="UniProtKB-SubCell"/>
</dbReference>
<dbReference type="GO" id="GO:0042545">
    <property type="term" value="P:cell wall modification"/>
    <property type="evidence" value="ECO:0007669"/>
    <property type="project" value="UniProtKB-UniRule"/>
</dbReference>
<dbReference type="GO" id="GO:0045490">
    <property type="term" value="P:pectin catabolic process"/>
    <property type="evidence" value="ECO:0007669"/>
    <property type="project" value="UniProtKB-UniRule"/>
</dbReference>
<dbReference type="Gene3D" id="2.160.20.10">
    <property type="entry name" value="Single-stranded right-handed beta-helix, Pectin lyase-like"/>
    <property type="match status" value="1"/>
</dbReference>
<evidence type="ECO:0000256" key="1">
    <source>
        <dbReference type="ARBA" id="ARBA00004613"/>
    </source>
</evidence>
<accession>A0A180GW07</accession>
<dbReference type="InterPro" id="IPR000070">
    <property type="entry name" value="Pectinesterase_cat"/>
</dbReference>
<feature type="signal peptide" evidence="11">
    <location>
        <begin position="1"/>
        <end position="18"/>
    </location>
</feature>
<feature type="region of interest" description="Disordered" evidence="12">
    <location>
        <begin position="390"/>
        <end position="429"/>
    </location>
</feature>
<dbReference type="Pfam" id="PF01095">
    <property type="entry name" value="Pectinesterase"/>
    <property type="match status" value="1"/>
</dbReference>
<keyword evidence="7 11" id="KW-0378">Hydrolase</keyword>
<protein>
    <recommendedName>
        <fullName evidence="4 11">Pectinesterase</fullName>
        <ecNumber evidence="4 11">3.1.1.11</ecNumber>
    </recommendedName>
</protein>
<evidence type="ECO:0000256" key="11">
    <source>
        <dbReference type="RuleBase" id="RU000589"/>
    </source>
</evidence>
<dbReference type="GO" id="GO:0030599">
    <property type="term" value="F:pectinesterase activity"/>
    <property type="evidence" value="ECO:0007669"/>
    <property type="project" value="UniProtKB-UniRule"/>
</dbReference>
<dbReference type="VEuPathDB" id="FungiDB:PTTG_00977"/>
<feature type="chain" id="PRO_5007950409" description="Pectinesterase" evidence="11">
    <location>
        <begin position="19"/>
        <end position="429"/>
    </location>
</feature>
<gene>
    <name evidence="14" type="ORF">PTTG_00977</name>
</gene>
<evidence type="ECO:0000256" key="6">
    <source>
        <dbReference type="ARBA" id="ARBA00022729"/>
    </source>
</evidence>
<dbReference type="InterPro" id="IPR012334">
    <property type="entry name" value="Pectin_lyas_fold"/>
</dbReference>
<name>A0A180GW07_PUCT1</name>
<comment type="catalytic activity">
    <reaction evidence="9 11">
        <text>[(1-&gt;4)-alpha-D-galacturonosyl methyl ester](n) + n H2O = [(1-&gt;4)-alpha-D-galacturonosyl](n) + n methanol + n H(+)</text>
        <dbReference type="Rhea" id="RHEA:22380"/>
        <dbReference type="Rhea" id="RHEA-COMP:14570"/>
        <dbReference type="Rhea" id="RHEA-COMP:14573"/>
        <dbReference type="ChEBI" id="CHEBI:15377"/>
        <dbReference type="ChEBI" id="CHEBI:15378"/>
        <dbReference type="ChEBI" id="CHEBI:17790"/>
        <dbReference type="ChEBI" id="CHEBI:140522"/>
        <dbReference type="ChEBI" id="CHEBI:140523"/>
        <dbReference type="EC" id="3.1.1.11"/>
    </reaction>
</comment>
<comment type="pathway">
    <text evidence="2 11">Glycan metabolism; pectin degradation; 2-dehydro-3-deoxy-D-gluconate from pectin: step 1/5.</text>
</comment>
<evidence type="ECO:0000256" key="9">
    <source>
        <dbReference type="ARBA" id="ARBA00047928"/>
    </source>
</evidence>
<dbReference type="Proteomes" id="UP000005240">
    <property type="component" value="Unassembled WGS sequence"/>
</dbReference>
<dbReference type="PANTHER" id="PTHR31321">
    <property type="entry name" value="ACYL-COA THIOESTER HYDROLASE YBHC-RELATED"/>
    <property type="match status" value="1"/>
</dbReference>
<evidence type="ECO:0000313" key="16">
    <source>
        <dbReference type="Proteomes" id="UP000005240"/>
    </source>
</evidence>
<evidence type="ECO:0000256" key="10">
    <source>
        <dbReference type="PROSITE-ProRule" id="PRU10040"/>
    </source>
</evidence>
<comment type="function">
    <text evidence="11">Involved in maceration and soft-rotting of plant tissue.</text>
</comment>
<dbReference type="UniPathway" id="UPA00545">
    <property type="reaction ID" value="UER00823"/>
</dbReference>
<comment type="subcellular location">
    <subcellularLocation>
        <location evidence="1 11">Secreted</location>
    </subcellularLocation>
</comment>
<evidence type="ECO:0000256" key="7">
    <source>
        <dbReference type="ARBA" id="ARBA00022801"/>
    </source>
</evidence>
<keyword evidence="8 11" id="KW-0063">Aspartyl esterase</keyword>
<keyword evidence="11" id="KW-0961">Cell wall biogenesis/degradation</keyword>
<dbReference type="SUPFAM" id="SSF51126">
    <property type="entry name" value="Pectin lyase-like"/>
    <property type="match status" value="1"/>
</dbReference>
<dbReference type="EC" id="3.1.1.11" evidence="4 11"/>
<evidence type="ECO:0000256" key="12">
    <source>
        <dbReference type="SAM" id="MobiDB-lite"/>
    </source>
</evidence>
<comment type="similarity">
    <text evidence="3">Belongs to the pectinesterase family.</text>
</comment>
<evidence type="ECO:0000256" key="5">
    <source>
        <dbReference type="ARBA" id="ARBA00022525"/>
    </source>
</evidence>
<evidence type="ECO:0000313" key="15">
    <source>
        <dbReference type="EnsemblFungi" id="PTTG_00977-t43_1-p1"/>
    </source>
</evidence>
<evidence type="ECO:0000313" key="14">
    <source>
        <dbReference type="EMBL" id="OAV96528.1"/>
    </source>
</evidence>
<keyword evidence="6 11" id="KW-0732">Signal</keyword>
<dbReference type="PANTHER" id="PTHR31321:SF137">
    <property type="entry name" value="PECTIN METHYL ESTERASE (EUROFUNG)"/>
    <property type="match status" value="1"/>
</dbReference>
<proteinExistence type="inferred from homology"/>
<evidence type="ECO:0000256" key="2">
    <source>
        <dbReference type="ARBA" id="ARBA00005184"/>
    </source>
</evidence>
<dbReference type="FunFam" id="2.160.20.10:FF:000014">
    <property type="entry name" value="Pectinesterase"/>
    <property type="match status" value="1"/>
</dbReference>
<sequence length="429" mass="47831">MFRALWLACLLITHCTLSIPSSHIHRARQNQVSRNQPPLITPPSVNDINGNGRGSRFFNVSNFPPPTIIVRQNTNHPREFRTIQAAVNSLKDRTGPQVIYVHEGLYREQVYVDYDPPLIIRAKKPNENGQNYVSIVFALGAKEAKSNEASATLNVLKDDFGLYFINVINEYGTGTDTQALALNAKGDRQGYYNCTFRSFQDTVRAYRGIQLYSACVIIGAVDFIFGRDVNAWFEQLTIPILKGSKEPITASGRHVDDISGFFVLNRANVFSAGALPGTAYLGRPWRAGAKVAFQHCNLSDVINPDGWMAWSPSDPRTEGVQFQEYGNFGPGAQGKRLYDTPLRSPHLPENILGPDYLDWIDYNYRPIIPIIPKNRLDNKKNSADSLSTTSTLAIKKPSTDPFPTTSPLVIKKDPQPPLSVRPRSQVALK</sequence>
<keyword evidence="5 11" id="KW-0964">Secreted</keyword>
<dbReference type="STRING" id="630390.A0A180GW07"/>
<evidence type="ECO:0000256" key="4">
    <source>
        <dbReference type="ARBA" id="ARBA00013229"/>
    </source>
</evidence>
<dbReference type="InterPro" id="IPR011050">
    <property type="entry name" value="Pectin_lyase_fold/virulence"/>
</dbReference>
<feature type="domain" description="Pectinesterase catalytic" evidence="13">
    <location>
        <begin position="78"/>
        <end position="334"/>
    </location>
</feature>
<evidence type="ECO:0000256" key="8">
    <source>
        <dbReference type="ARBA" id="ARBA00023085"/>
    </source>
</evidence>
<dbReference type="OrthoDB" id="2019149at2759"/>
<organism evidence="14">
    <name type="scientific">Puccinia triticina (isolate 1-1 / race 1 (BBBD))</name>
    <name type="common">Brown leaf rust fungus</name>
    <dbReference type="NCBI Taxonomy" id="630390"/>
    <lineage>
        <taxon>Eukaryota</taxon>
        <taxon>Fungi</taxon>
        <taxon>Dikarya</taxon>
        <taxon>Basidiomycota</taxon>
        <taxon>Pucciniomycotina</taxon>
        <taxon>Pucciniomycetes</taxon>
        <taxon>Pucciniales</taxon>
        <taxon>Pucciniaceae</taxon>
        <taxon>Puccinia</taxon>
    </lineage>
</organism>
<reference evidence="15" key="4">
    <citation type="submission" date="2025-05" db="UniProtKB">
        <authorList>
            <consortium name="EnsemblFungi"/>
        </authorList>
    </citation>
    <scope>IDENTIFICATION</scope>
    <source>
        <strain evidence="15">isolate 1-1 / race 1 (BBBD)</strain>
    </source>
</reference>
<reference evidence="15 16" key="3">
    <citation type="journal article" date="2017" name="G3 (Bethesda)">
        <title>Comparative analysis highlights variable genome content of wheat rusts and divergence of the mating loci.</title>
        <authorList>
            <person name="Cuomo C.A."/>
            <person name="Bakkeren G."/>
            <person name="Khalil H.B."/>
            <person name="Panwar V."/>
            <person name="Joly D."/>
            <person name="Linning R."/>
            <person name="Sakthikumar S."/>
            <person name="Song X."/>
            <person name="Adiconis X."/>
            <person name="Fan L."/>
            <person name="Goldberg J.M."/>
            <person name="Levin J.Z."/>
            <person name="Young S."/>
            <person name="Zeng Q."/>
            <person name="Anikster Y."/>
            <person name="Bruce M."/>
            <person name="Wang M."/>
            <person name="Yin C."/>
            <person name="McCallum B."/>
            <person name="Szabo L.J."/>
            <person name="Hulbert S."/>
            <person name="Chen X."/>
            <person name="Fellers J.P."/>
        </authorList>
    </citation>
    <scope>NUCLEOTIDE SEQUENCE</scope>
    <source>
        <strain evidence="15">isolate 1-1 / race 1 (BBBD)</strain>
        <strain evidence="16">Isolate 1-1 / race 1 (BBBD)</strain>
    </source>
</reference>
<feature type="active site" evidence="10">
    <location>
        <position position="222"/>
    </location>
</feature>
<evidence type="ECO:0000256" key="3">
    <source>
        <dbReference type="ARBA" id="ARBA00008891"/>
    </source>
</evidence>
<reference evidence="14" key="2">
    <citation type="submission" date="2016-05" db="EMBL/GenBank/DDBJ databases">
        <title>Comparative analysis highlights variable genome content of wheat rusts and divergence of the mating loci.</title>
        <authorList>
            <person name="Cuomo C.A."/>
            <person name="Bakkeren G."/>
            <person name="Szabo L."/>
            <person name="Khalil H."/>
            <person name="Joly D."/>
            <person name="Goldberg J."/>
            <person name="Young S."/>
            <person name="Zeng Q."/>
            <person name="Fellers J."/>
        </authorList>
    </citation>
    <scope>NUCLEOTIDE SEQUENCE [LARGE SCALE GENOMIC DNA]</scope>
    <source>
        <strain evidence="14">1-1 BBBD Race 1</strain>
    </source>
</reference>
<keyword evidence="16" id="KW-1185">Reference proteome</keyword>
<dbReference type="EnsemblFungi" id="PTTG_00977-t43_1">
    <property type="protein sequence ID" value="PTTG_00977-t43_1-p1"/>
    <property type="gene ID" value="PTTG_00977"/>
</dbReference>